<evidence type="ECO:0000256" key="7">
    <source>
        <dbReference type="SAM" id="Phobius"/>
    </source>
</evidence>
<feature type="transmembrane region" description="Helical" evidence="7">
    <location>
        <begin position="307"/>
        <end position="327"/>
    </location>
</feature>
<accession>A0A8S3Y7A2</accession>
<name>A0A8S3Y7A2_PARAO</name>
<dbReference type="PANTHER" id="PTHR12191">
    <property type="entry name" value="SOLUTE CARRIER FAMILY 39"/>
    <property type="match status" value="1"/>
</dbReference>
<gene>
    <name evidence="8" type="ORF">PAPOLLO_LOCUS25600</name>
</gene>
<dbReference type="GO" id="GO:0005886">
    <property type="term" value="C:plasma membrane"/>
    <property type="evidence" value="ECO:0007669"/>
    <property type="project" value="TreeGrafter"/>
</dbReference>
<evidence type="ECO:0000256" key="5">
    <source>
        <dbReference type="ARBA" id="ARBA00023136"/>
    </source>
</evidence>
<feature type="transmembrane region" description="Helical" evidence="7">
    <location>
        <begin position="255"/>
        <end position="275"/>
    </location>
</feature>
<feature type="transmembrane region" description="Helical" evidence="7">
    <location>
        <begin position="221"/>
        <end position="243"/>
    </location>
</feature>
<feature type="transmembrane region" description="Helical" evidence="7">
    <location>
        <begin position="605"/>
        <end position="624"/>
    </location>
</feature>
<dbReference type="GO" id="GO:0030003">
    <property type="term" value="P:intracellular monoatomic cation homeostasis"/>
    <property type="evidence" value="ECO:0007669"/>
    <property type="project" value="TreeGrafter"/>
</dbReference>
<dbReference type="InterPro" id="IPR050799">
    <property type="entry name" value="ZIP_Transporter"/>
</dbReference>
<dbReference type="GO" id="GO:0005385">
    <property type="term" value="F:zinc ion transmembrane transporter activity"/>
    <property type="evidence" value="ECO:0007669"/>
    <property type="project" value="TreeGrafter"/>
</dbReference>
<protein>
    <submittedName>
        <fullName evidence="8">(apollo) hypothetical protein</fullName>
    </submittedName>
</protein>
<feature type="transmembrane region" description="Helical" evidence="7">
    <location>
        <begin position="738"/>
        <end position="755"/>
    </location>
</feature>
<dbReference type="OrthoDB" id="200954at2759"/>
<evidence type="ECO:0000256" key="4">
    <source>
        <dbReference type="ARBA" id="ARBA00022989"/>
    </source>
</evidence>
<dbReference type="Pfam" id="PF02535">
    <property type="entry name" value="Zip"/>
    <property type="match status" value="1"/>
</dbReference>
<proteinExistence type="inferred from homology"/>
<feature type="transmembrane region" description="Helical" evidence="7">
    <location>
        <begin position="687"/>
        <end position="704"/>
    </location>
</feature>
<dbReference type="AlphaFoldDB" id="A0A8S3Y7A2"/>
<comment type="caution">
    <text evidence="8">The sequence shown here is derived from an EMBL/GenBank/DDBJ whole genome shotgun (WGS) entry which is preliminary data.</text>
</comment>
<dbReference type="GO" id="GO:0140410">
    <property type="term" value="F:monoatomic cation:bicarbonate symporter activity"/>
    <property type="evidence" value="ECO:0007669"/>
    <property type="project" value="TreeGrafter"/>
</dbReference>
<evidence type="ECO:0000256" key="1">
    <source>
        <dbReference type="ARBA" id="ARBA00004141"/>
    </source>
</evidence>
<keyword evidence="3 7" id="KW-0812">Transmembrane</keyword>
<reference evidence="8" key="1">
    <citation type="submission" date="2021-04" db="EMBL/GenBank/DDBJ databases">
        <authorList>
            <person name="Tunstrom K."/>
        </authorList>
    </citation>
    <scope>NUCLEOTIDE SEQUENCE</scope>
</reference>
<dbReference type="PANTHER" id="PTHR12191:SF37">
    <property type="entry name" value="ZINC TRANSPORTER FOI"/>
    <property type="match status" value="1"/>
</dbReference>
<dbReference type="InterPro" id="IPR003689">
    <property type="entry name" value="ZIP"/>
</dbReference>
<dbReference type="Proteomes" id="UP000691718">
    <property type="component" value="Unassembled WGS sequence"/>
</dbReference>
<keyword evidence="4 7" id="KW-1133">Transmembrane helix</keyword>
<dbReference type="EMBL" id="CAJQZP010001539">
    <property type="protein sequence ID" value="CAG5053235.1"/>
    <property type="molecule type" value="Genomic_DNA"/>
</dbReference>
<organism evidence="8 9">
    <name type="scientific">Parnassius apollo</name>
    <name type="common">Apollo butterfly</name>
    <name type="synonym">Papilio apollo</name>
    <dbReference type="NCBI Taxonomy" id="110799"/>
    <lineage>
        <taxon>Eukaryota</taxon>
        <taxon>Metazoa</taxon>
        <taxon>Ecdysozoa</taxon>
        <taxon>Arthropoda</taxon>
        <taxon>Hexapoda</taxon>
        <taxon>Insecta</taxon>
        <taxon>Pterygota</taxon>
        <taxon>Neoptera</taxon>
        <taxon>Endopterygota</taxon>
        <taxon>Lepidoptera</taxon>
        <taxon>Glossata</taxon>
        <taxon>Ditrysia</taxon>
        <taxon>Papilionoidea</taxon>
        <taxon>Papilionidae</taxon>
        <taxon>Parnassiinae</taxon>
        <taxon>Parnassini</taxon>
        <taxon>Parnassius</taxon>
        <taxon>Parnassius</taxon>
    </lineage>
</organism>
<comment type="similarity">
    <text evidence="2">Belongs to the ZIP transporter (TC 2.A.5) family.</text>
</comment>
<feature type="transmembrane region" description="Helical" evidence="7">
    <location>
        <begin position="710"/>
        <end position="731"/>
    </location>
</feature>
<feature type="transmembrane region" description="Helical" evidence="7">
    <location>
        <begin position="579"/>
        <end position="599"/>
    </location>
</feature>
<feature type="region of interest" description="Disordered" evidence="6">
    <location>
        <begin position="409"/>
        <end position="430"/>
    </location>
</feature>
<feature type="transmembrane region" description="Helical" evidence="7">
    <location>
        <begin position="761"/>
        <end position="779"/>
    </location>
</feature>
<evidence type="ECO:0000313" key="9">
    <source>
        <dbReference type="Proteomes" id="UP000691718"/>
    </source>
</evidence>
<keyword evidence="9" id="KW-1185">Reference proteome</keyword>
<evidence type="ECO:0000256" key="6">
    <source>
        <dbReference type="SAM" id="MobiDB-lite"/>
    </source>
</evidence>
<evidence type="ECO:0000256" key="2">
    <source>
        <dbReference type="ARBA" id="ARBA00006939"/>
    </source>
</evidence>
<keyword evidence="5 7" id="KW-0472">Membrane</keyword>
<comment type="subcellular location">
    <subcellularLocation>
        <location evidence="1">Membrane</location>
        <topology evidence="1">Multi-pass membrane protein</topology>
    </subcellularLocation>
</comment>
<feature type="transmembrane region" description="Helical" evidence="7">
    <location>
        <begin position="636"/>
        <end position="653"/>
    </location>
</feature>
<evidence type="ECO:0000256" key="3">
    <source>
        <dbReference type="ARBA" id="ARBA00022692"/>
    </source>
</evidence>
<sequence length="818" mass="89137">MFCLLCAAHTCGSHVDVHNDILSYQPDLKDTEHLTADLDKRRIESRLRHHQKLQKIRQKRDVKNVNPNVYVEQIFRMYGDAGTMTMNLTGFNKMLEGLDLHKLVEGGVQKTERKEYIYGQTGPKEDVVNCVSSAELITTVNTRLKPHDHEHDHDLSEHEADSLISEDTLQAICPILLYQKLANTSIERLGCLKELNLPNRRIDDKEVKPFENAYTKNMFAVWLYSSLSITAISACGLLGVAVIPIMHKTYYNHILQFLVALAVGTLCGDALLHLMPHAMSPMEHDHDHDVGALEVKTAHDDGMWKGLAAMLGVVFFYFTEKGLTVVVEWRKRRQKLEEGKLPPRVRVLKDEAVGGCSGGSKSPITNSTSNNLMKIFKRDEKGDPTTKTCKHKYSEYPYCYDEIDTDTHDEHHMRDGLPPSPKANKKHNNSVSVVSSNALNPEGKENEPTAKDWLLKAESTPAVVEMNNIKHKEDGAKDLKDGDSYTVILREHSRAHHGHSHAHGHVHAPPSSMSSVAWMVIMGDGLHNFTDGMAIGAAFASNIAGGFSTAIAVLCHELPHELGDFAVLLKAGMSVRRAVCYNALSSALCLAGMVCGVLAGHAPSATRWLFAAAAGMFLYIALGDMVSTAAPALEPCLTYCLAGMVCGVLAGHAPSATRWLFAAAAGMFLYIALGDMVSTAAPALEPCLTYCLAGMVCGVLAGHTPSATRWLFAAAAGLFLYIALGDMVSTAAPALEPCLTYCLAGMVCVVLAGHAPSATRWLFAAAAGMFLYIAFVDMVSTAADALSRAAGVIHVYGRFRSEQSNSLGTLRKVELRSE</sequence>
<dbReference type="GO" id="GO:0071578">
    <property type="term" value="P:zinc ion import across plasma membrane"/>
    <property type="evidence" value="ECO:0007669"/>
    <property type="project" value="TreeGrafter"/>
</dbReference>
<evidence type="ECO:0000313" key="8">
    <source>
        <dbReference type="EMBL" id="CAG5053235.1"/>
    </source>
</evidence>